<organism evidence="11 12">
    <name type="scientific">Exophiala dermatitidis (strain ATCC 34100 / CBS 525.76 / NIH/UT8656)</name>
    <name type="common">Black yeast</name>
    <name type="synonym">Wangiella dermatitidis</name>
    <dbReference type="NCBI Taxonomy" id="858893"/>
    <lineage>
        <taxon>Eukaryota</taxon>
        <taxon>Fungi</taxon>
        <taxon>Dikarya</taxon>
        <taxon>Ascomycota</taxon>
        <taxon>Pezizomycotina</taxon>
        <taxon>Eurotiomycetes</taxon>
        <taxon>Chaetothyriomycetidae</taxon>
        <taxon>Chaetothyriales</taxon>
        <taxon>Herpotrichiellaceae</taxon>
        <taxon>Exophiala</taxon>
    </lineage>
</organism>
<keyword evidence="9" id="KW-0342">GTP-binding</keyword>
<keyword evidence="6 11" id="KW-0328">Glycosyltransferase</keyword>
<dbReference type="GeneID" id="20305443"/>
<dbReference type="eggNOG" id="KOG4203">
    <property type="taxonomic scope" value="Eukaryota"/>
</dbReference>
<evidence type="ECO:0000256" key="7">
    <source>
        <dbReference type="ARBA" id="ARBA00022679"/>
    </source>
</evidence>
<dbReference type="InterPro" id="IPR000836">
    <property type="entry name" value="PRTase_dom"/>
</dbReference>
<dbReference type="FunFam" id="3.40.50.2020:FF:000049">
    <property type="entry name" value="Putative uracil phosphoribosyltransferase urg2"/>
    <property type="match status" value="1"/>
</dbReference>
<dbReference type="EMBL" id="JH226130">
    <property type="protein sequence ID" value="EHY52593.1"/>
    <property type="molecule type" value="Genomic_DNA"/>
</dbReference>
<dbReference type="Pfam" id="PF14681">
    <property type="entry name" value="UPRTase"/>
    <property type="match status" value="1"/>
</dbReference>
<dbReference type="GO" id="GO:0005525">
    <property type="term" value="F:GTP binding"/>
    <property type="evidence" value="ECO:0007669"/>
    <property type="project" value="UniProtKB-KW"/>
</dbReference>
<evidence type="ECO:0000256" key="1">
    <source>
        <dbReference type="ARBA" id="ARBA00001946"/>
    </source>
</evidence>
<dbReference type="PANTHER" id="PTHR32315:SF4">
    <property type="entry name" value="URACIL PHOSPHORIBOSYLTRANSFERASE, CHLOROPLASTIC"/>
    <property type="match status" value="1"/>
</dbReference>
<comment type="cofactor">
    <cofactor evidence="1">
        <name>Mg(2+)</name>
        <dbReference type="ChEBI" id="CHEBI:18420"/>
    </cofactor>
</comment>
<dbReference type="SUPFAM" id="SSF53271">
    <property type="entry name" value="PRTase-like"/>
    <property type="match status" value="1"/>
</dbReference>
<keyword evidence="7 11" id="KW-0808">Transferase</keyword>
<comment type="pathway">
    <text evidence="2">Pyrimidine metabolism; UMP biosynthesis via salvage pathway; UMP from uracil: step 1/1.</text>
</comment>
<dbReference type="OrthoDB" id="10257085at2759"/>
<evidence type="ECO:0000256" key="9">
    <source>
        <dbReference type="ARBA" id="ARBA00023134"/>
    </source>
</evidence>
<dbReference type="OMA" id="ISTHPCL"/>
<dbReference type="PANTHER" id="PTHR32315">
    <property type="entry name" value="ADENINE PHOSPHORIBOSYLTRANSFERASE"/>
    <property type="match status" value="1"/>
</dbReference>
<dbReference type="InParanoid" id="H6BKF9"/>
<evidence type="ECO:0000256" key="4">
    <source>
        <dbReference type="ARBA" id="ARBA00011894"/>
    </source>
</evidence>
<keyword evidence="8" id="KW-0547">Nucleotide-binding</keyword>
<dbReference type="STRING" id="858893.H6BKF9"/>
<comment type="similarity">
    <text evidence="3">Belongs to the UPRTase family.</text>
</comment>
<dbReference type="VEuPathDB" id="FungiDB:HMPREF1120_00804"/>
<dbReference type="EC" id="2.4.2.9" evidence="4"/>
<evidence type="ECO:0000313" key="11">
    <source>
        <dbReference type="EMBL" id="EHY52593.1"/>
    </source>
</evidence>
<evidence type="ECO:0000256" key="8">
    <source>
        <dbReference type="ARBA" id="ARBA00022741"/>
    </source>
</evidence>
<evidence type="ECO:0000256" key="2">
    <source>
        <dbReference type="ARBA" id="ARBA00005180"/>
    </source>
</evidence>
<dbReference type="HOGENOM" id="CLU_067096_2_1_1"/>
<dbReference type="GO" id="GO:0004845">
    <property type="term" value="F:uracil phosphoribosyltransferase activity"/>
    <property type="evidence" value="ECO:0007669"/>
    <property type="project" value="UniProtKB-EC"/>
</dbReference>
<protein>
    <recommendedName>
        <fullName evidence="4">uracil phosphoribosyltransferase</fullName>
        <ecNumber evidence="4">2.4.2.9</ecNumber>
    </recommendedName>
</protein>
<dbReference type="Proteomes" id="UP000007304">
    <property type="component" value="Unassembled WGS sequence"/>
</dbReference>
<accession>H6BKF9</accession>
<proteinExistence type="inferred from homology"/>
<dbReference type="Gene3D" id="3.40.50.2020">
    <property type="match status" value="1"/>
</dbReference>
<gene>
    <name evidence="11" type="ORF">HMPREF1120_00804</name>
</gene>
<keyword evidence="5" id="KW-0021">Allosteric enzyme</keyword>
<dbReference type="InterPro" id="IPR050054">
    <property type="entry name" value="UPRTase/APRTase"/>
</dbReference>
<evidence type="ECO:0000256" key="3">
    <source>
        <dbReference type="ARBA" id="ARBA00009516"/>
    </source>
</evidence>
<dbReference type="NCBIfam" id="NF001097">
    <property type="entry name" value="PRK00129.1"/>
    <property type="match status" value="1"/>
</dbReference>
<evidence type="ECO:0000256" key="6">
    <source>
        <dbReference type="ARBA" id="ARBA00022676"/>
    </source>
</evidence>
<dbReference type="InterPro" id="IPR029057">
    <property type="entry name" value="PRTase-like"/>
</dbReference>
<dbReference type="RefSeq" id="XP_009153054.1">
    <property type="nucleotide sequence ID" value="XM_009154806.1"/>
</dbReference>
<name>H6BKF9_EXODN</name>
<reference evidence="11" key="1">
    <citation type="submission" date="2011-07" db="EMBL/GenBank/DDBJ databases">
        <title>The Genome Sequence of Exophiala (Wangiella) dermatitidis NIH/UT8656.</title>
        <authorList>
            <consortium name="The Broad Institute Genome Sequencing Platform"/>
            <person name="Cuomo C."/>
            <person name="Wang Z."/>
            <person name="Hunicke-Smith S."/>
            <person name="Szanislo P.J."/>
            <person name="Earl A."/>
            <person name="Young S.K."/>
            <person name="Zeng Q."/>
            <person name="Gargeya S."/>
            <person name="Fitzgerald M."/>
            <person name="Haas B."/>
            <person name="Abouelleil A."/>
            <person name="Alvarado L."/>
            <person name="Arachchi H.M."/>
            <person name="Berlin A."/>
            <person name="Brown A."/>
            <person name="Chapman S.B."/>
            <person name="Chen Z."/>
            <person name="Dunbar C."/>
            <person name="Freedman E."/>
            <person name="Gearin G."/>
            <person name="Gellesch M."/>
            <person name="Goldberg J."/>
            <person name="Griggs A."/>
            <person name="Gujja S."/>
            <person name="Heiman D."/>
            <person name="Howarth C."/>
            <person name="Larson L."/>
            <person name="Lui A."/>
            <person name="MacDonald P.J.P."/>
            <person name="Montmayeur A."/>
            <person name="Murphy C."/>
            <person name="Neiman D."/>
            <person name="Pearson M."/>
            <person name="Priest M."/>
            <person name="Roberts A."/>
            <person name="Saif S."/>
            <person name="Shea T."/>
            <person name="Shenoy N."/>
            <person name="Sisk P."/>
            <person name="Stolte C."/>
            <person name="Sykes S."/>
            <person name="Wortman J."/>
            <person name="Nusbaum C."/>
            <person name="Birren B."/>
        </authorList>
    </citation>
    <scope>NUCLEOTIDE SEQUENCE</scope>
    <source>
        <strain evidence="11">NIH/UT8656</strain>
    </source>
</reference>
<sequence>MHPAHNHCSTVLTRDSENATRLEMLPLSDIGTDRDLTFLISSESSGSFNLQSVPVSILLRDIDRTMAPDLPSNVHISRHPCLRAKLSQLRSKSTNARETKALVHDIALLLGTEALSDLTLETIGTDETPIGFEYTYESIDCTKITVVPILRSGLGMVEAIQTVLPEPVSIHHLGLFREKLSLQPVEYYNNLPQSEGSVAKLAIIVDPIIATGQTAVAAIQSLKDWGVEKIVVLSVLGAVPGVTRAAEEWPEGTQVWVGGVDQELTDRGMIKPGLGDIGDRLFLTIGK</sequence>
<feature type="domain" description="Phosphoribosyltransferase" evidence="10">
    <location>
        <begin position="77"/>
        <end position="284"/>
    </location>
</feature>
<evidence type="ECO:0000256" key="5">
    <source>
        <dbReference type="ARBA" id="ARBA00022533"/>
    </source>
</evidence>
<evidence type="ECO:0000259" key="10">
    <source>
        <dbReference type="Pfam" id="PF14681"/>
    </source>
</evidence>
<dbReference type="CDD" id="cd06223">
    <property type="entry name" value="PRTases_typeI"/>
    <property type="match status" value="1"/>
</dbReference>
<evidence type="ECO:0000313" key="12">
    <source>
        <dbReference type="Proteomes" id="UP000007304"/>
    </source>
</evidence>
<dbReference type="AlphaFoldDB" id="H6BKF9"/>
<keyword evidence="12" id="KW-1185">Reference proteome</keyword>